<keyword evidence="2" id="KW-1185">Reference proteome</keyword>
<accession>A0A2P7Q108</accession>
<dbReference type="EMBL" id="JYGE01000003">
    <property type="protein sequence ID" value="PSJ31642.1"/>
    <property type="molecule type" value="Genomic_DNA"/>
</dbReference>
<comment type="caution">
    <text evidence="1">The sequence shown here is derived from an EMBL/GenBank/DDBJ whole genome shotgun (WGS) entry which is preliminary data.</text>
</comment>
<dbReference type="Proteomes" id="UP000241434">
    <property type="component" value="Unassembled WGS sequence"/>
</dbReference>
<gene>
    <name evidence="1" type="ORF">UF10_03140</name>
</gene>
<protein>
    <submittedName>
        <fullName evidence="1">Uncharacterized protein</fullName>
    </submittedName>
</protein>
<evidence type="ECO:0000313" key="2">
    <source>
        <dbReference type="Proteomes" id="UP000241434"/>
    </source>
</evidence>
<proteinExistence type="predicted"/>
<name>A0A2P7Q108_9FIRM</name>
<reference evidence="1" key="1">
    <citation type="thesis" date="2015" institute="Rutgers" country="The State University of New Jersey, 14 College Farm Rd., New Brunswick, NJ, USA">
        <title>Ammonia toxicity in bacteria and its implications for treatment of and resource recovery from highly nitrogenous organic wastes.</title>
        <authorList>
            <person name="Luther A.K."/>
        </authorList>
    </citation>
    <scope>NUCLEOTIDE SEQUENCE</scope>
    <source>
        <strain evidence="1">RT-10B</strain>
    </source>
</reference>
<dbReference type="AlphaFoldDB" id="A0A2P7Q108"/>
<organism evidence="1 2">
    <name type="scientific">Peptostreptococcus russellii</name>
    <dbReference type="NCBI Taxonomy" id="215200"/>
    <lineage>
        <taxon>Bacteria</taxon>
        <taxon>Bacillati</taxon>
        <taxon>Bacillota</taxon>
        <taxon>Clostridia</taxon>
        <taxon>Peptostreptococcales</taxon>
        <taxon>Peptostreptococcaceae</taxon>
        <taxon>Peptostreptococcus</taxon>
    </lineage>
</organism>
<evidence type="ECO:0000313" key="1">
    <source>
        <dbReference type="EMBL" id="PSJ31642.1"/>
    </source>
</evidence>
<sequence length="62" mass="7256">MVKVMLISDIMNREYKLCEFDEREKSVLYRLVDLDDLLLEDANIDEDNILEIVDPDIAGKLI</sequence>